<evidence type="ECO:0000256" key="1">
    <source>
        <dbReference type="ARBA" id="ARBA00004123"/>
    </source>
</evidence>
<dbReference type="EMBL" id="JANQDX010000013">
    <property type="protein sequence ID" value="KAL0913779.1"/>
    <property type="molecule type" value="Genomic_DNA"/>
</dbReference>
<comment type="subcellular location">
    <subcellularLocation>
        <location evidence="1">Nucleus</location>
    </subcellularLocation>
</comment>
<dbReference type="InterPro" id="IPR036388">
    <property type="entry name" value="WH-like_DNA-bd_sf"/>
</dbReference>
<evidence type="ECO:0000256" key="2">
    <source>
        <dbReference type="ARBA" id="ARBA00011233"/>
    </source>
</evidence>
<evidence type="ECO:0000256" key="5">
    <source>
        <dbReference type="ARBA" id="ARBA00023016"/>
    </source>
</evidence>
<proteinExistence type="inferred from homology"/>
<dbReference type="InterPro" id="IPR036390">
    <property type="entry name" value="WH_DNA-bd_sf"/>
</dbReference>
<evidence type="ECO:0000256" key="8">
    <source>
        <dbReference type="ARBA" id="ARBA00023242"/>
    </source>
</evidence>
<dbReference type="GO" id="GO:0005634">
    <property type="term" value="C:nucleus"/>
    <property type="evidence" value="ECO:0007669"/>
    <property type="project" value="UniProtKB-SubCell"/>
</dbReference>
<comment type="caution">
    <text evidence="11">The sequence shown here is derived from an EMBL/GenBank/DDBJ whole genome shotgun (WGS) entry which is preliminary data.</text>
</comment>
<evidence type="ECO:0000259" key="10">
    <source>
        <dbReference type="SMART" id="SM00415"/>
    </source>
</evidence>
<keyword evidence="8" id="KW-0539">Nucleus</keyword>
<keyword evidence="5" id="KW-0346">Stress response</keyword>
<protein>
    <recommendedName>
        <fullName evidence="10">HSF-type DNA-binding domain-containing protein</fullName>
    </recommendedName>
</protein>
<dbReference type="GO" id="GO:0003677">
    <property type="term" value="F:DNA binding"/>
    <property type="evidence" value="ECO:0007669"/>
    <property type="project" value="UniProtKB-KW"/>
</dbReference>
<name>A0ABD0UM99_DENTH</name>
<dbReference type="PRINTS" id="PR00056">
    <property type="entry name" value="HSFDOMAIN"/>
</dbReference>
<dbReference type="InterPro" id="IPR000232">
    <property type="entry name" value="HSF_DNA-bd"/>
</dbReference>
<keyword evidence="3" id="KW-0597">Phosphoprotein</keyword>
<dbReference type="PANTHER" id="PTHR10015:SF427">
    <property type="entry name" value="HEAT SHOCK FACTOR PROTEIN"/>
    <property type="match status" value="1"/>
</dbReference>
<keyword evidence="6" id="KW-0238">DNA-binding</keyword>
<evidence type="ECO:0000256" key="4">
    <source>
        <dbReference type="ARBA" id="ARBA00023015"/>
    </source>
</evidence>
<dbReference type="Gene3D" id="1.10.10.10">
    <property type="entry name" value="Winged helix-like DNA-binding domain superfamily/Winged helix DNA-binding domain"/>
    <property type="match status" value="1"/>
</dbReference>
<dbReference type="FunFam" id="1.10.10.10:FF:000037">
    <property type="entry name" value="Heat stress transcription factor B-4"/>
    <property type="match status" value="1"/>
</dbReference>
<dbReference type="PANTHER" id="PTHR10015">
    <property type="entry name" value="HEAT SHOCK TRANSCRIPTION FACTOR"/>
    <property type="match status" value="1"/>
</dbReference>
<keyword evidence="7" id="KW-0804">Transcription</keyword>
<evidence type="ECO:0000256" key="7">
    <source>
        <dbReference type="ARBA" id="ARBA00023163"/>
    </source>
</evidence>
<comment type="similarity">
    <text evidence="9">Belongs to the HSF family.</text>
</comment>
<evidence type="ECO:0000256" key="3">
    <source>
        <dbReference type="ARBA" id="ARBA00022553"/>
    </source>
</evidence>
<sequence>MDVSGNGGSGSVVGEDPAIIVSGPPPFLSKTYAMVDDPLTDSIVSWGPWNNTFVVWEPLVFARDLLPKYFKHNNFASFVRQLNTYMAFPDSIPRTYQCNSCQCMVCKCTPIQTGAVWLQGFRKIDPDRWEFANEGFLRGHKPLLRYINRRKSSHAHSQYQSLPQNASFPSCVEVGKFGLDAYMERLKRDKNVLMQELAGLRQRQQTTDALLQALTDHAQGMEQRQHKMMSFLSKAMHSPVLLAQLVQRKRSNNDIPGSNKKQRLPNQRDFELEIATSAGQRIKYQHNLQTEATKSMLMQILTSEKSSMSDSFSKPENIAQLGNFYLPIDVLDTSRISSISSSGISFLDIPLSAGMPDVPASYGIPVVCSSSSVSEVYSSLNMTDEGKTILSVAPEQIPQAVQESAQMQGIMADECIADILRTSYLTFEAESTLVIPSAGIDEMIPVELENSSCNPENCISKLGEDIKLSGVHSFWDSADPLSGETDVVNLNIPEDNEIPKVHVKAWDWDQKLENFTGQMKT</sequence>
<comment type="subunit">
    <text evidence="2">Homotrimer.</text>
</comment>
<dbReference type="Pfam" id="PF00447">
    <property type="entry name" value="HSF_DNA-bind"/>
    <property type="match status" value="1"/>
</dbReference>
<evidence type="ECO:0000313" key="11">
    <source>
        <dbReference type="EMBL" id="KAL0913779.1"/>
    </source>
</evidence>
<evidence type="ECO:0000313" key="12">
    <source>
        <dbReference type="Proteomes" id="UP001552299"/>
    </source>
</evidence>
<dbReference type="Proteomes" id="UP001552299">
    <property type="component" value="Unassembled WGS sequence"/>
</dbReference>
<gene>
    <name evidence="11" type="ORF">M5K25_017264</name>
</gene>
<dbReference type="AlphaFoldDB" id="A0ABD0UM99"/>
<keyword evidence="4" id="KW-0805">Transcription regulation</keyword>
<dbReference type="SMART" id="SM00415">
    <property type="entry name" value="HSF"/>
    <property type="match status" value="1"/>
</dbReference>
<accession>A0ABD0UM99</accession>
<evidence type="ECO:0000256" key="6">
    <source>
        <dbReference type="ARBA" id="ARBA00023125"/>
    </source>
</evidence>
<organism evidence="11 12">
    <name type="scientific">Dendrobium thyrsiflorum</name>
    <name type="common">Pinecone-like raceme dendrobium</name>
    <name type="synonym">Orchid</name>
    <dbReference type="NCBI Taxonomy" id="117978"/>
    <lineage>
        <taxon>Eukaryota</taxon>
        <taxon>Viridiplantae</taxon>
        <taxon>Streptophyta</taxon>
        <taxon>Embryophyta</taxon>
        <taxon>Tracheophyta</taxon>
        <taxon>Spermatophyta</taxon>
        <taxon>Magnoliopsida</taxon>
        <taxon>Liliopsida</taxon>
        <taxon>Asparagales</taxon>
        <taxon>Orchidaceae</taxon>
        <taxon>Epidendroideae</taxon>
        <taxon>Malaxideae</taxon>
        <taxon>Dendrobiinae</taxon>
        <taxon>Dendrobium</taxon>
    </lineage>
</organism>
<reference evidence="11 12" key="1">
    <citation type="journal article" date="2024" name="Plant Biotechnol. J.">
        <title>Dendrobium thyrsiflorum genome and its molecular insights into genes involved in important horticultural traits.</title>
        <authorList>
            <person name="Chen B."/>
            <person name="Wang J.Y."/>
            <person name="Zheng P.J."/>
            <person name="Li K.L."/>
            <person name="Liang Y.M."/>
            <person name="Chen X.F."/>
            <person name="Zhang C."/>
            <person name="Zhao X."/>
            <person name="He X."/>
            <person name="Zhang G.Q."/>
            <person name="Liu Z.J."/>
            <person name="Xu Q."/>
        </authorList>
    </citation>
    <scope>NUCLEOTIDE SEQUENCE [LARGE SCALE GENOMIC DNA]</scope>
    <source>
        <strain evidence="11">GZMU011</strain>
    </source>
</reference>
<feature type="domain" description="HSF-type DNA-binding" evidence="10">
    <location>
        <begin position="23"/>
        <end position="150"/>
    </location>
</feature>
<dbReference type="SUPFAM" id="SSF46785">
    <property type="entry name" value="Winged helix' DNA-binding domain"/>
    <property type="match status" value="1"/>
</dbReference>
<evidence type="ECO:0000256" key="9">
    <source>
        <dbReference type="RuleBase" id="RU004020"/>
    </source>
</evidence>
<keyword evidence="12" id="KW-1185">Reference proteome</keyword>